<dbReference type="AlphaFoldDB" id="C8PHX1"/>
<gene>
    <name evidence="1" type="ORF">CAMGR0001_0567</name>
</gene>
<organism evidence="1 2">
    <name type="scientific">Campylobacter gracilis RM3268</name>
    <dbReference type="NCBI Taxonomy" id="553220"/>
    <lineage>
        <taxon>Bacteria</taxon>
        <taxon>Pseudomonadati</taxon>
        <taxon>Campylobacterota</taxon>
        <taxon>Epsilonproteobacteria</taxon>
        <taxon>Campylobacterales</taxon>
        <taxon>Campylobacteraceae</taxon>
        <taxon>Campylobacter</taxon>
    </lineage>
</organism>
<dbReference type="Proteomes" id="UP000005709">
    <property type="component" value="Unassembled WGS sequence"/>
</dbReference>
<accession>C8PHX1</accession>
<proteinExistence type="predicted"/>
<name>C8PHX1_9BACT</name>
<keyword evidence="2" id="KW-1185">Reference proteome</keyword>
<sequence length="57" mass="7035">MEWNFIRSVAARKFLAQLKFKQLEFHSYRLWSQGGKIPKPRAFRFRDFTFIRNKKGR</sequence>
<comment type="caution">
    <text evidence="1">The sequence shown here is derived from an EMBL/GenBank/DDBJ whole genome shotgun (WGS) entry which is preliminary data.</text>
</comment>
<protein>
    <submittedName>
        <fullName evidence="1">Uncharacterized protein</fullName>
    </submittedName>
</protein>
<evidence type="ECO:0000313" key="1">
    <source>
        <dbReference type="EMBL" id="EEV17735.1"/>
    </source>
</evidence>
<reference evidence="1 2" key="1">
    <citation type="submission" date="2009-07" db="EMBL/GenBank/DDBJ databases">
        <authorList>
            <person name="Madupu R."/>
            <person name="Sebastian Y."/>
            <person name="Durkin A.S."/>
            <person name="Torralba M."/>
            <person name="Methe B."/>
            <person name="Sutton G.G."/>
            <person name="Strausberg R.L."/>
            <person name="Nelson K.E."/>
        </authorList>
    </citation>
    <scope>NUCLEOTIDE SEQUENCE [LARGE SCALE GENOMIC DNA]</scope>
    <source>
        <strain evidence="1 2">RM3268</strain>
    </source>
</reference>
<dbReference type="STRING" id="824.CGRAC_1790"/>
<dbReference type="EMBL" id="ACYG01000024">
    <property type="protein sequence ID" value="EEV17735.1"/>
    <property type="molecule type" value="Genomic_DNA"/>
</dbReference>
<evidence type="ECO:0000313" key="2">
    <source>
        <dbReference type="Proteomes" id="UP000005709"/>
    </source>
</evidence>